<evidence type="ECO:0000256" key="1">
    <source>
        <dbReference type="SAM" id="MobiDB-lite"/>
    </source>
</evidence>
<dbReference type="SUPFAM" id="SSF55729">
    <property type="entry name" value="Acyl-CoA N-acyltransferases (Nat)"/>
    <property type="match status" value="1"/>
</dbReference>
<name>A0A5C5RQ49_9ACTN</name>
<reference evidence="2 3" key="1">
    <citation type="submission" date="2019-06" db="EMBL/GenBank/DDBJ databases">
        <authorList>
            <person name="Teng J.L.L."/>
            <person name="Lee H.H."/>
            <person name="Lau S.K.P."/>
            <person name="Woo P.C.Y."/>
        </authorList>
    </citation>
    <scope>NUCLEOTIDE SEQUENCE [LARGE SCALE GENOMIC DNA]</scope>
    <source>
        <strain evidence="2 3">HKU70</strain>
    </source>
</reference>
<evidence type="ECO:0000313" key="2">
    <source>
        <dbReference type="EMBL" id="TWS25147.1"/>
    </source>
</evidence>
<keyword evidence="2" id="KW-0808">Transferase</keyword>
<dbReference type="InterPro" id="IPR016181">
    <property type="entry name" value="Acyl_CoA_acyltransferase"/>
</dbReference>
<comment type="caution">
    <text evidence="2">The sequence shown here is derived from an EMBL/GenBank/DDBJ whole genome shotgun (WGS) entry which is preliminary data.</text>
</comment>
<feature type="region of interest" description="Disordered" evidence="1">
    <location>
        <begin position="354"/>
        <end position="374"/>
    </location>
</feature>
<gene>
    <name evidence="2" type="ORF">FK268_08000</name>
</gene>
<dbReference type="AlphaFoldDB" id="A0A5C5RQ49"/>
<dbReference type="Gene3D" id="3.40.630.30">
    <property type="match status" value="1"/>
</dbReference>
<evidence type="ECO:0000313" key="3">
    <source>
        <dbReference type="Proteomes" id="UP000319792"/>
    </source>
</evidence>
<dbReference type="OrthoDB" id="3747845at2"/>
<dbReference type="RefSeq" id="WP_146432885.1">
    <property type="nucleotide sequence ID" value="NZ_VIGV01000002.1"/>
</dbReference>
<keyword evidence="3" id="KW-1185">Reference proteome</keyword>
<protein>
    <submittedName>
        <fullName evidence="2">GNAT family N-acetyltransferase</fullName>
    </submittedName>
</protein>
<dbReference type="Pfam" id="PF13420">
    <property type="entry name" value="Acetyltransf_4"/>
    <property type="match status" value="1"/>
</dbReference>
<feature type="compositionally biased region" description="Basic and acidic residues" evidence="1">
    <location>
        <begin position="362"/>
        <end position="374"/>
    </location>
</feature>
<proteinExistence type="predicted"/>
<sequence length="374" mass="40576">MNQSNDGRYRIGEHVVEIRAPRLSDADSWRRTNLEYEGRLRPAFGSPERDWDADHSCAAWAATWWTATHDPDVRIARVLTLEDGARDRVVGYQAWAGRDPRTGHAEASTWVAGLPRSYEVTAFFTASCVADAFRTNPDLPYVVAPMAVHNRPPIALAESVGFTYLQTLRRLREYDGTPTDHSVHILANTEKSRDGLETVLASIGAEPVPSRAATRPTLGATLGLARHGVRRLRTRARAARLPAESDDILGLAGARSGDGIRFQPTSRGGYTVAVGGRAVGETGMHVDSGTSTTEIIDRLRGDTSADEATAVLVAACRAAAERQDTRRLTIALADRHAAAHDALIALGFASEGPTLPTIGDEGSPRESWTRLREE</sequence>
<dbReference type="GO" id="GO:0016740">
    <property type="term" value="F:transferase activity"/>
    <property type="evidence" value="ECO:0007669"/>
    <property type="project" value="UniProtKB-KW"/>
</dbReference>
<organism evidence="2 3">
    <name type="scientific">Tsukamurella sputi</name>
    <dbReference type="NCBI Taxonomy" id="2591848"/>
    <lineage>
        <taxon>Bacteria</taxon>
        <taxon>Bacillati</taxon>
        <taxon>Actinomycetota</taxon>
        <taxon>Actinomycetes</taxon>
        <taxon>Mycobacteriales</taxon>
        <taxon>Tsukamurellaceae</taxon>
        <taxon>Tsukamurella</taxon>
    </lineage>
</organism>
<dbReference type="EMBL" id="VIGV01000002">
    <property type="protein sequence ID" value="TWS25147.1"/>
    <property type="molecule type" value="Genomic_DNA"/>
</dbReference>
<reference evidence="2 3" key="2">
    <citation type="submission" date="2019-08" db="EMBL/GenBank/DDBJ databases">
        <title>Tsukamurella conjunctivitidis sp. nov., Tsukamurella assacharolytica sp. nov. and Tsukamurella sputae sp. nov. isolated from patients with conjunctivitis, bacteraemia (lymphoma) and respiratory infection (sputum) in Hong Kong.</title>
        <authorList>
            <person name="Fok K.M.N."/>
            <person name="Fong J.Y.H."/>
        </authorList>
    </citation>
    <scope>NUCLEOTIDE SEQUENCE [LARGE SCALE GENOMIC DNA]</scope>
    <source>
        <strain evidence="2 3">HKU70</strain>
    </source>
</reference>
<accession>A0A5C5RQ49</accession>
<dbReference type="Proteomes" id="UP000319792">
    <property type="component" value="Unassembled WGS sequence"/>
</dbReference>